<dbReference type="EMBL" id="LR746268">
    <property type="protein sequence ID" value="CAA7397078.1"/>
    <property type="molecule type" value="Genomic_DNA"/>
</dbReference>
<evidence type="ECO:0000256" key="10">
    <source>
        <dbReference type="SAM" id="MobiDB-lite"/>
    </source>
</evidence>
<keyword evidence="4" id="KW-0808">Transferase</keyword>
<dbReference type="Gene3D" id="3.30.200.20">
    <property type="entry name" value="Phosphorylase Kinase, domain 1"/>
    <property type="match status" value="1"/>
</dbReference>
<evidence type="ECO:0000313" key="12">
    <source>
        <dbReference type="EMBL" id="CAA7397078.1"/>
    </source>
</evidence>
<keyword evidence="6" id="KW-0418">Kinase</keyword>
<dbReference type="InterPro" id="IPR000719">
    <property type="entry name" value="Prot_kinase_dom"/>
</dbReference>
<dbReference type="Proteomes" id="UP000663760">
    <property type="component" value="Chromosome 5"/>
</dbReference>
<dbReference type="SUPFAM" id="SSF56112">
    <property type="entry name" value="Protein kinase-like (PK-like)"/>
    <property type="match status" value="1"/>
</dbReference>
<dbReference type="InterPro" id="IPR008271">
    <property type="entry name" value="Ser/Thr_kinase_AS"/>
</dbReference>
<dbReference type="FunFam" id="1.10.510.10:FF:000294">
    <property type="entry name" value="Serine/threonine-protein kinase OXI1"/>
    <property type="match status" value="1"/>
</dbReference>
<dbReference type="Pfam" id="PF00069">
    <property type="entry name" value="Pkinase"/>
    <property type="match status" value="2"/>
</dbReference>
<dbReference type="EC" id="2.7.11.1" evidence="2"/>
<organism evidence="12 13">
    <name type="scientific">Spirodela intermedia</name>
    <name type="common">Intermediate duckweed</name>
    <dbReference type="NCBI Taxonomy" id="51605"/>
    <lineage>
        <taxon>Eukaryota</taxon>
        <taxon>Viridiplantae</taxon>
        <taxon>Streptophyta</taxon>
        <taxon>Embryophyta</taxon>
        <taxon>Tracheophyta</taxon>
        <taxon>Spermatophyta</taxon>
        <taxon>Magnoliopsida</taxon>
        <taxon>Liliopsida</taxon>
        <taxon>Araceae</taxon>
        <taxon>Lemnoideae</taxon>
        <taxon>Spirodela</taxon>
    </lineage>
</organism>
<gene>
    <name evidence="12" type="ORF">SI8410_05007741</name>
</gene>
<feature type="domain" description="Protein kinase" evidence="11">
    <location>
        <begin position="78"/>
        <end position="417"/>
    </location>
</feature>
<dbReference type="FunFam" id="1.10.510.10:FF:000020">
    <property type="entry name" value="serine/threonine-protein kinase D6PK-like"/>
    <property type="match status" value="1"/>
</dbReference>
<keyword evidence="3" id="KW-0723">Serine/threonine-protein kinase</keyword>
<name>A0A7I8KJ02_SPIIN</name>
<evidence type="ECO:0000313" key="13">
    <source>
        <dbReference type="Proteomes" id="UP000663760"/>
    </source>
</evidence>
<dbReference type="PROSITE" id="PS00108">
    <property type="entry name" value="PROTEIN_KINASE_ST"/>
    <property type="match status" value="1"/>
</dbReference>
<evidence type="ECO:0000256" key="9">
    <source>
        <dbReference type="ARBA" id="ARBA00048679"/>
    </source>
</evidence>
<keyword evidence="5" id="KW-0547">Nucleotide-binding</keyword>
<reference evidence="12" key="1">
    <citation type="submission" date="2020-02" db="EMBL/GenBank/DDBJ databases">
        <authorList>
            <person name="Scholz U."/>
            <person name="Mascher M."/>
            <person name="Fiebig A."/>
        </authorList>
    </citation>
    <scope>NUCLEOTIDE SEQUENCE</scope>
</reference>
<comment type="catalytic activity">
    <reaction evidence="8">
        <text>L-threonyl-[protein] + ATP = O-phospho-L-threonyl-[protein] + ADP + H(+)</text>
        <dbReference type="Rhea" id="RHEA:46608"/>
        <dbReference type="Rhea" id="RHEA-COMP:11060"/>
        <dbReference type="Rhea" id="RHEA-COMP:11605"/>
        <dbReference type="ChEBI" id="CHEBI:15378"/>
        <dbReference type="ChEBI" id="CHEBI:30013"/>
        <dbReference type="ChEBI" id="CHEBI:30616"/>
        <dbReference type="ChEBI" id="CHEBI:61977"/>
        <dbReference type="ChEBI" id="CHEBI:456216"/>
        <dbReference type="EC" id="2.7.11.1"/>
    </reaction>
</comment>
<protein>
    <recommendedName>
        <fullName evidence="2">non-specific serine/threonine protein kinase</fullName>
        <ecNumber evidence="2">2.7.11.1</ecNumber>
    </recommendedName>
</protein>
<comment type="similarity">
    <text evidence="1">Belongs to the protein kinase superfamily. AGC Ser/Thr protein kinase family.</text>
</comment>
<evidence type="ECO:0000256" key="5">
    <source>
        <dbReference type="ARBA" id="ARBA00022741"/>
    </source>
</evidence>
<comment type="catalytic activity">
    <reaction evidence="9">
        <text>L-seryl-[protein] + ATP = O-phospho-L-seryl-[protein] + ADP + H(+)</text>
        <dbReference type="Rhea" id="RHEA:17989"/>
        <dbReference type="Rhea" id="RHEA-COMP:9863"/>
        <dbReference type="Rhea" id="RHEA-COMP:11604"/>
        <dbReference type="ChEBI" id="CHEBI:15378"/>
        <dbReference type="ChEBI" id="CHEBI:29999"/>
        <dbReference type="ChEBI" id="CHEBI:30616"/>
        <dbReference type="ChEBI" id="CHEBI:83421"/>
        <dbReference type="ChEBI" id="CHEBI:456216"/>
        <dbReference type="EC" id="2.7.11.1"/>
    </reaction>
</comment>
<sequence length="457" mass="49420">MSQSDDLADDLQSMSFGSSDRSGSVSSGLSRSTSAATVAALGKLSDAAGVDAPTSCREQICRRRAAESGRELLSPSDLRFVRRLGSGDIGTVYLAEVKCRAPVAPPQRGCEESAAAPRVVAVKVMDKKELSARNKKGRARTERDILESLDHPFLPRLYGCAESELWSCLLTEFCPGGDLHVLRQRQTGKRFDEAAVRFYAAEVVAALEYLHMMGIVYRDLKPENVLVRSDGHIMLTDFDLSLKGDDASATPAQLVSRRGRHRSSPPAAAPFAAACILPSCIAPPSRKKKEEKKQLGRWGDLELVAEPLKVRSTSLVGTHEYLAPEIISREGHGSAVDWWTLGIFVFELLYGATPFRGADHVHTLANVVARALEFPKESSLSSSSAAKDFITALLVKDPARRLGATTGAAAVKRHPFFAGVNWALLRCAKPPYVPPPSPTTTSIAAAGDRSLVSMEFY</sequence>
<keyword evidence="7" id="KW-0067">ATP-binding</keyword>
<evidence type="ECO:0000256" key="4">
    <source>
        <dbReference type="ARBA" id="ARBA00022679"/>
    </source>
</evidence>
<proteinExistence type="inferred from homology"/>
<dbReference type="PANTHER" id="PTHR45637">
    <property type="entry name" value="FLIPPASE KINASE 1-RELATED"/>
    <property type="match status" value="1"/>
</dbReference>
<dbReference type="GO" id="GO:0004674">
    <property type="term" value="F:protein serine/threonine kinase activity"/>
    <property type="evidence" value="ECO:0007669"/>
    <property type="project" value="UniProtKB-KW"/>
</dbReference>
<evidence type="ECO:0000256" key="8">
    <source>
        <dbReference type="ARBA" id="ARBA00047899"/>
    </source>
</evidence>
<evidence type="ECO:0000256" key="6">
    <source>
        <dbReference type="ARBA" id="ARBA00022777"/>
    </source>
</evidence>
<evidence type="ECO:0000256" key="2">
    <source>
        <dbReference type="ARBA" id="ARBA00012513"/>
    </source>
</evidence>
<dbReference type="GO" id="GO:0005524">
    <property type="term" value="F:ATP binding"/>
    <property type="evidence" value="ECO:0007669"/>
    <property type="project" value="UniProtKB-KW"/>
</dbReference>
<keyword evidence="13" id="KW-1185">Reference proteome</keyword>
<dbReference type="InterPro" id="IPR011009">
    <property type="entry name" value="Kinase-like_dom_sf"/>
</dbReference>
<dbReference type="SMART" id="SM00220">
    <property type="entry name" value="S_TKc"/>
    <property type="match status" value="1"/>
</dbReference>
<evidence type="ECO:0000259" key="11">
    <source>
        <dbReference type="PROSITE" id="PS50011"/>
    </source>
</evidence>
<dbReference type="AlphaFoldDB" id="A0A7I8KJ02"/>
<dbReference type="OrthoDB" id="432483at2759"/>
<evidence type="ECO:0000256" key="1">
    <source>
        <dbReference type="ARBA" id="ARBA00009903"/>
    </source>
</evidence>
<accession>A0A7I8KJ02</accession>
<dbReference type="PROSITE" id="PS50011">
    <property type="entry name" value="PROTEIN_KINASE_DOM"/>
    <property type="match status" value="1"/>
</dbReference>
<evidence type="ECO:0000256" key="7">
    <source>
        <dbReference type="ARBA" id="ARBA00022840"/>
    </source>
</evidence>
<feature type="region of interest" description="Disordered" evidence="10">
    <location>
        <begin position="1"/>
        <end position="29"/>
    </location>
</feature>
<dbReference type="Gene3D" id="1.10.510.10">
    <property type="entry name" value="Transferase(Phosphotransferase) domain 1"/>
    <property type="match status" value="2"/>
</dbReference>
<evidence type="ECO:0000256" key="3">
    <source>
        <dbReference type="ARBA" id="ARBA00022527"/>
    </source>
</evidence>